<protein>
    <submittedName>
        <fullName evidence="2">DUF59 domain-containing protein</fullName>
    </submittedName>
</protein>
<dbReference type="Gene3D" id="3.30.300.130">
    <property type="entry name" value="Fe-S cluster assembly (FSCA)"/>
    <property type="match status" value="1"/>
</dbReference>
<name>A0A7C1GP97_9CREN</name>
<evidence type="ECO:0000259" key="1">
    <source>
        <dbReference type="Pfam" id="PF01883"/>
    </source>
</evidence>
<dbReference type="InterPro" id="IPR002744">
    <property type="entry name" value="MIP18-like"/>
</dbReference>
<dbReference type="PANTHER" id="PTHR42831:SF1">
    <property type="entry name" value="FE-S PROTEIN MATURATION AUXILIARY FACTOR YITW"/>
    <property type="match status" value="1"/>
</dbReference>
<organism evidence="2">
    <name type="scientific">Thermofilum adornatum</name>
    <dbReference type="NCBI Taxonomy" id="1365176"/>
    <lineage>
        <taxon>Archaea</taxon>
        <taxon>Thermoproteota</taxon>
        <taxon>Thermoprotei</taxon>
        <taxon>Thermofilales</taxon>
        <taxon>Thermofilaceae</taxon>
        <taxon>Thermofilum</taxon>
    </lineage>
</organism>
<dbReference type="EMBL" id="DSAY01000125">
    <property type="protein sequence ID" value="HDP15531.1"/>
    <property type="molecule type" value="Genomic_DNA"/>
</dbReference>
<dbReference type="SUPFAM" id="SSF117916">
    <property type="entry name" value="Fe-S cluster assembly (FSCA) domain-like"/>
    <property type="match status" value="1"/>
</dbReference>
<dbReference type="Pfam" id="PF01883">
    <property type="entry name" value="FeS_assembly_P"/>
    <property type="match status" value="1"/>
</dbReference>
<dbReference type="PANTHER" id="PTHR42831">
    <property type="entry name" value="FE-S PROTEIN MATURATION AUXILIARY FACTOR YITW"/>
    <property type="match status" value="1"/>
</dbReference>
<proteinExistence type="predicted"/>
<reference evidence="2" key="1">
    <citation type="journal article" date="2020" name="mSystems">
        <title>Genome- and Community-Level Interaction Insights into Carbon Utilization and Element Cycling Functions of Hydrothermarchaeota in Hydrothermal Sediment.</title>
        <authorList>
            <person name="Zhou Z."/>
            <person name="Liu Y."/>
            <person name="Xu W."/>
            <person name="Pan J."/>
            <person name="Luo Z.H."/>
            <person name="Li M."/>
        </authorList>
    </citation>
    <scope>NUCLEOTIDE SEQUENCE [LARGE SCALE GENOMIC DNA]</scope>
    <source>
        <strain evidence="2">SpSt-116</strain>
    </source>
</reference>
<dbReference type="InterPro" id="IPR052339">
    <property type="entry name" value="Fe-S_Maturation_MIP18"/>
</dbReference>
<comment type="caution">
    <text evidence="2">The sequence shown here is derived from an EMBL/GenBank/DDBJ whole genome shotgun (WGS) entry which is preliminary data.</text>
</comment>
<evidence type="ECO:0000313" key="2">
    <source>
        <dbReference type="EMBL" id="HDP15531.1"/>
    </source>
</evidence>
<gene>
    <name evidence="2" type="ORF">ENN26_07155</name>
</gene>
<accession>A0A7C1GP97</accession>
<dbReference type="InterPro" id="IPR034904">
    <property type="entry name" value="FSCA_dom_sf"/>
</dbReference>
<feature type="domain" description="MIP18 family-like" evidence="1">
    <location>
        <begin position="8"/>
        <end position="80"/>
    </location>
</feature>
<sequence>MMGNITQEQVLQALQDVYDPEIPFNVVDLGLIYGIEINDKKVKVKMTLTAVGCPMSYFLVEIVRDTIKEKIPEVEDVEVELVFDPPWTPDRMKPEVRKLLGL</sequence>
<dbReference type="AlphaFoldDB" id="A0A7C1GP97"/>